<sequence>MVESVERLSGEDYLVFFRNIRDIDAAQRLAGSFCLARTEDVGEALAQTPGLRLEGCRVADIALGEVGVVSGIVDNPSQQLLEVTSSDSSVFLVPNVDAIVVSFDADARIVRTSLPAGIMDL</sequence>
<dbReference type="Gene3D" id="2.30.30.240">
    <property type="entry name" value="PRC-barrel domain"/>
    <property type="match status" value="1"/>
</dbReference>
<feature type="domain" description="Ribosome maturation factor RimM PRC barrel" evidence="1">
    <location>
        <begin position="53"/>
        <end position="118"/>
    </location>
</feature>
<protein>
    <recommendedName>
        <fullName evidence="1">Ribosome maturation factor RimM PRC barrel domain-containing protein</fullName>
    </recommendedName>
</protein>
<dbReference type="InterPro" id="IPR011033">
    <property type="entry name" value="PRC_barrel-like_sf"/>
</dbReference>
<name>A0A7C9P5H1_9BACT</name>
<reference evidence="2" key="1">
    <citation type="submission" date="2018-08" db="EMBL/GenBank/DDBJ databases">
        <title>Murine metabolic-syndrome-specific gut microbial biobank.</title>
        <authorList>
            <person name="Liu C."/>
        </authorList>
    </citation>
    <scope>NUCLEOTIDE SEQUENCE [LARGE SCALE GENOMIC DNA]</scope>
    <source>
        <strain evidence="2">Z82</strain>
    </source>
</reference>
<organism evidence="2">
    <name type="scientific">Muribaculaceae bacterium Z82</name>
    <dbReference type="NCBI Taxonomy" id="2304548"/>
    <lineage>
        <taxon>Bacteria</taxon>
        <taxon>Pseudomonadati</taxon>
        <taxon>Bacteroidota</taxon>
        <taxon>Bacteroidia</taxon>
        <taxon>Bacteroidales</taxon>
        <taxon>Muribaculaceae</taxon>
    </lineage>
</organism>
<evidence type="ECO:0000259" key="1">
    <source>
        <dbReference type="Pfam" id="PF24986"/>
    </source>
</evidence>
<dbReference type="SUPFAM" id="SSF50346">
    <property type="entry name" value="PRC-barrel domain"/>
    <property type="match status" value="1"/>
</dbReference>
<dbReference type="Pfam" id="PF24986">
    <property type="entry name" value="PRC_RimM"/>
    <property type="match status" value="1"/>
</dbReference>
<comment type="caution">
    <text evidence="2">The sequence shown here is derived from an EMBL/GenBank/DDBJ whole genome shotgun (WGS) entry which is preliminary data.</text>
</comment>
<dbReference type="AlphaFoldDB" id="A0A7C9P5H1"/>
<evidence type="ECO:0000313" key="2">
    <source>
        <dbReference type="EMBL" id="NBI34271.1"/>
    </source>
</evidence>
<dbReference type="InterPro" id="IPR056792">
    <property type="entry name" value="PRC_RimM"/>
</dbReference>
<accession>A0A7C9P5H1</accession>
<dbReference type="EMBL" id="QWKH01000020">
    <property type="protein sequence ID" value="NBI34271.1"/>
    <property type="molecule type" value="Genomic_DNA"/>
</dbReference>
<proteinExistence type="predicted"/>
<gene>
    <name evidence="2" type="ORF">D1639_04330</name>
</gene>